<dbReference type="Gene3D" id="2.170.270.10">
    <property type="entry name" value="SET domain"/>
    <property type="match status" value="1"/>
</dbReference>
<dbReference type="GO" id="GO:0005694">
    <property type="term" value="C:chromosome"/>
    <property type="evidence" value="ECO:0007669"/>
    <property type="project" value="UniProtKB-SubCell"/>
</dbReference>
<protein>
    <recommendedName>
        <fullName evidence="13">Histone-lysine N-methyltransferase set-23</fullName>
    </recommendedName>
</protein>
<dbReference type="GO" id="GO:0042054">
    <property type="term" value="F:histone methyltransferase activity"/>
    <property type="evidence" value="ECO:0007669"/>
    <property type="project" value="InterPro"/>
</dbReference>
<dbReference type="GO" id="GO:0032259">
    <property type="term" value="P:methylation"/>
    <property type="evidence" value="ECO:0007669"/>
    <property type="project" value="UniProtKB-KW"/>
</dbReference>
<dbReference type="InterPro" id="IPR003616">
    <property type="entry name" value="Post-SET_dom"/>
</dbReference>
<dbReference type="SUPFAM" id="SSF82199">
    <property type="entry name" value="SET domain"/>
    <property type="match status" value="1"/>
</dbReference>
<accession>A0AAN8P8N0</accession>
<sequence>MVDTSPDEIKFIYDDYEHLDSRLLYTVTRIISSDIIESGVDIFEKGCTCVERSCTSESSCTCLKYGVNYRLTENNEIVLDESKFGNVPVFECNFRCSCFGGLEELDTPISDRIEPNRTTGICSNRNVQFGPVKCLELFDAGSKGLGLKSKRKISRGSFICEYAGEVIGLEEAIRRQNHRTEMNYVFVLKEYAGQSLSSVTCVDPSLIGNIGRYINHSCQPNAAVVPVRVNDSIPWLCVFAIRDIEANEEICYDYSGNENAMNENIERNRKPCLCREPNCRKFLPFQADI</sequence>
<evidence type="ECO:0000256" key="1">
    <source>
        <dbReference type="ARBA" id="ARBA00004286"/>
    </source>
</evidence>
<dbReference type="InterPro" id="IPR001214">
    <property type="entry name" value="SET_dom"/>
</dbReference>
<reference evidence="11 12" key="1">
    <citation type="submission" date="2023-10" db="EMBL/GenBank/DDBJ databases">
        <title>Genomes of two closely related lineages of the louse Polyplax serrata with different host specificities.</title>
        <authorList>
            <person name="Martinu J."/>
            <person name="Tarabai H."/>
            <person name="Stefka J."/>
            <person name="Hypsa V."/>
        </authorList>
    </citation>
    <scope>NUCLEOTIDE SEQUENCE [LARGE SCALE GENOMIC DNA]</scope>
    <source>
        <strain evidence="11">HR10_N</strain>
    </source>
</reference>
<dbReference type="Pfam" id="PF05033">
    <property type="entry name" value="Pre-SET"/>
    <property type="match status" value="1"/>
</dbReference>
<evidence type="ECO:0000256" key="2">
    <source>
        <dbReference type="ARBA" id="ARBA00022454"/>
    </source>
</evidence>
<keyword evidence="6" id="KW-0479">Metal-binding</keyword>
<gene>
    <name evidence="11" type="ORF">RUM43_007531</name>
</gene>
<keyword evidence="3" id="KW-0489">Methyltransferase</keyword>
<keyword evidence="4" id="KW-0808">Transferase</keyword>
<dbReference type="Proteomes" id="UP001372834">
    <property type="component" value="Unassembled WGS sequence"/>
</dbReference>
<dbReference type="InterPro" id="IPR007728">
    <property type="entry name" value="Pre-SET_dom"/>
</dbReference>
<evidence type="ECO:0000313" key="12">
    <source>
        <dbReference type="Proteomes" id="UP001372834"/>
    </source>
</evidence>
<dbReference type="PROSITE" id="PS50868">
    <property type="entry name" value="POST_SET"/>
    <property type="match status" value="1"/>
</dbReference>
<dbReference type="EMBL" id="JAWJWE010000003">
    <property type="protein sequence ID" value="KAK6639260.1"/>
    <property type="molecule type" value="Genomic_DNA"/>
</dbReference>
<dbReference type="InterPro" id="IPR050973">
    <property type="entry name" value="H3K9_Histone-Lys_N-MTase"/>
</dbReference>
<evidence type="ECO:0000313" key="11">
    <source>
        <dbReference type="EMBL" id="KAK6639260.1"/>
    </source>
</evidence>
<organism evidence="11 12">
    <name type="scientific">Polyplax serrata</name>
    <name type="common">Common mouse louse</name>
    <dbReference type="NCBI Taxonomy" id="468196"/>
    <lineage>
        <taxon>Eukaryota</taxon>
        <taxon>Metazoa</taxon>
        <taxon>Ecdysozoa</taxon>
        <taxon>Arthropoda</taxon>
        <taxon>Hexapoda</taxon>
        <taxon>Insecta</taxon>
        <taxon>Pterygota</taxon>
        <taxon>Neoptera</taxon>
        <taxon>Paraneoptera</taxon>
        <taxon>Psocodea</taxon>
        <taxon>Troctomorpha</taxon>
        <taxon>Phthiraptera</taxon>
        <taxon>Anoplura</taxon>
        <taxon>Polyplacidae</taxon>
        <taxon>Polyplax</taxon>
    </lineage>
</organism>
<dbReference type="GO" id="GO:0008170">
    <property type="term" value="F:N-methyltransferase activity"/>
    <property type="evidence" value="ECO:0007669"/>
    <property type="project" value="UniProtKB-ARBA"/>
</dbReference>
<dbReference type="GO" id="GO:0008270">
    <property type="term" value="F:zinc ion binding"/>
    <property type="evidence" value="ECO:0007669"/>
    <property type="project" value="InterPro"/>
</dbReference>
<evidence type="ECO:0008006" key="13">
    <source>
        <dbReference type="Google" id="ProtNLM"/>
    </source>
</evidence>
<dbReference type="AlphaFoldDB" id="A0AAN8P8N0"/>
<evidence type="ECO:0000256" key="4">
    <source>
        <dbReference type="ARBA" id="ARBA00022679"/>
    </source>
</evidence>
<dbReference type="GO" id="GO:0008757">
    <property type="term" value="F:S-adenosylmethionine-dependent methyltransferase activity"/>
    <property type="evidence" value="ECO:0007669"/>
    <property type="project" value="UniProtKB-ARBA"/>
</dbReference>
<dbReference type="SMART" id="SM00317">
    <property type="entry name" value="SET"/>
    <property type="match status" value="1"/>
</dbReference>
<dbReference type="PROSITE" id="PS50867">
    <property type="entry name" value="PRE_SET"/>
    <property type="match status" value="1"/>
</dbReference>
<dbReference type="PANTHER" id="PTHR46223:SF3">
    <property type="entry name" value="HISTONE-LYSINE N-METHYLTRANSFERASE SET-23"/>
    <property type="match status" value="1"/>
</dbReference>
<evidence type="ECO:0000259" key="9">
    <source>
        <dbReference type="PROSITE" id="PS50867"/>
    </source>
</evidence>
<comment type="caution">
    <text evidence="11">The sequence shown here is derived from an EMBL/GenBank/DDBJ whole genome shotgun (WGS) entry which is preliminary data.</text>
</comment>
<feature type="domain" description="SET" evidence="8">
    <location>
        <begin position="133"/>
        <end position="255"/>
    </location>
</feature>
<name>A0AAN8P8N0_POLSC</name>
<keyword evidence="5" id="KW-0949">S-adenosyl-L-methionine</keyword>
<keyword evidence="7" id="KW-0862">Zinc</keyword>
<dbReference type="InterPro" id="IPR046341">
    <property type="entry name" value="SET_dom_sf"/>
</dbReference>
<evidence type="ECO:0000256" key="6">
    <source>
        <dbReference type="ARBA" id="ARBA00022723"/>
    </source>
</evidence>
<evidence type="ECO:0000256" key="7">
    <source>
        <dbReference type="ARBA" id="ARBA00022833"/>
    </source>
</evidence>
<feature type="domain" description="Pre-SET" evidence="9">
    <location>
        <begin position="45"/>
        <end position="130"/>
    </location>
</feature>
<comment type="subcellular location">
    <subcellularLocation>
        <location evidence="1">Chromosome</location>
    </subcellularLocation>
</comment>
<dbReference type="Pfam" id="PF00856">
    <property type="entry name" value="SET"/>
    <property type="match status" value="1"/>
</dbReference>
<evidence type="ECO:0000259" key="10">
    <source>
        <dbReference type="PROSITE" id="PS50868"/>
    </source>
</evidence>
<dbReference type="PANTHER" id="PTHR46223">
    <property type="entry name" value="HISTONE-LYSINE N-METHYLTRANSFERASE SUV39H"/>
    <property type="match status" value="1"/>
</dbReference>
<keyword evidence="2" id="KW-0158">Chromosome</keyword>
<proteinExistence type="predicted"/>
<feature type="domain" description="Post-SET" evidence="10">
    <location>
        <begin position="268"/>
        <end position="284"/>
    </location>
</feature>
<dbReference type="PROSITE" id="PS50280">
    <property type="entry name" value="SET"/>
    <property type="match status" value="1"/>
</dbReference>
<evidence type="ECO:0000259" key="8">
    <source>
        <dbReference type="PROSITE" id="PS50280"/>
    </source>
</evidence>
<evidence type="ECO:0000256" key="3">
    <source>
        <dbReference type="ARBA" id="ARBA00022603"/>
    </source>
</evidence>
<dbReference type="GO" id="GO:0005634">
    <property type="term" value="C:nucleus"/>
    <property type="evidence" value="ECO:0007669"/>
    <property type="project" value="InterPro"/>
</dbReference>
<evidence type="ECO:0000256" key="5">
    <source>
        <dbReference type="ARBA" id="ARBA00022691"/>
    </source>
</evidence>